<dbReference type="AlphaFoldDB" id="L9XQI2"/>
<dbReference type="Proteomes" id="UP000011632">
    <property type="component" value="Unassembled WGS sequence"/>
</dbReference>
<organism evidence="1 2">
    <name type="scientific">Natrinema versiforme JCM 10478</name>
    <dbReference type="NCBI Taxonomy" id="1227496"/>
    <lineage>
        <taxon>Archaea</taxon>
        <taxon>Methanobacteriati</taxon>
        <taxon>Methanobacteriota</taxon>
        <taxon>Stenosarchaea group</taxon>
        <taxon>Halobacteria</taxon>
        <taxon>Halobacteriales</taxon>
        <taxon>Natrialbaceae</taxon>
        <taxon>Natrinema</taxon>
    </lineage>
</organism>
<protein>
    <submittedName>
        <fullName evidence="1">Uncharacterized protein</fullName>
    </submittedName>
</protein>
<evidence type="ECO:0000313" key="1">
    <source>
        <dbReference type="EMBL" id="ELY63797.1"/>
    </source>
</evidence>
<proteinExistence type="predicted"/>
<gene>
    <name evidence="1" type="ORF">C489_18231</name>
</gene>
<dbReference type="OrthoDB" id="154641at2157"/>
<keyword evidence="2" id="KW-1185">Reference proteome</keyword>
<dbReference type="RefSeq" id="WP_006432747.1">
    <property type="nucleotide sequence ID" value="NZ_AOID01000055.1"/>
</dbReference>
<accession>L9XQI2</accession>
<dbReference type="PATRIC" id="fig|1227496.3.peg.3677"/>
<name>L9XQI2_9EURY</name>
<sequence>MPYQLQCDGCDLEREHADWADANEAASDHEAEYADHWVSIIELQEA</sequence>
<reference evidence="1 2" key="1">
    <citation type="journal article" date="2014" name="PLoS Genet.">
        <title>Phylogenetically driven sequencing of extremely halophilic archaea reveals strategies for static and dynamic osmo-response.</title>
        <authorList>
            <person name="Becker E.A."/>
            <person name="Seitzer P.M."/>
            <person name="Tritt A."/>
            <person name="Larsen D."/>
            <person name="Krusor M."/>
            <person name="Yao A.I."/>
            <person name="Wu D."/>
            <person name="Madern D."/>
            <person name="Eisen J.A."/>
            <person name="Darling A.E."/>
            <person name="Facciotti M.T."/>
        </authorList>
    </citation>
    <scope>NUCLEOTIDE SEQUENCE [LARGE SCALE GENOMIC DNA]</scope>
    <source>
        <strain evidence="1 2">JCM 10478</strain>
    </source>
</reference>
<dbReference type="EMBL" id="AOID01000055">
    <property type="protein sequence ID" value="ELY63797.1"/>
    <property type="molecule type" value="Genomic_DNA"/>
</dbReference>
<evidence type="ECO:0000313" key="2">
    <source>
        <dbReference type="Proteomes" id="UP000011632"/>
    </source>
</evidence>
<comment type="caution">
    <text evidence="1">The sequence shown here is derived from an EMBL/GenBank/DDBJ whole genome shotgun (WGS) entry which is preliminary data.</text>
</comment>